<reference evidence="1 2" key="1">
    <citation type="submission" date="2017-10" db="EMBL/GenBank/DDBJ databases">
        <title>Bacillus sp. nov., a halophilic bacterium isolated from a Keqin Lake.</title>
        <authorList>
            <person name="Wang H."/>
        </authorList>
    </citation>
    <scope>NUCLEOTIDE SEQUENCE [LARGE SCALE GENOMIC DNA]</scope>
    <source>
        <strain evidence="1 2">KQ-12</strain>
    </source>
</reference>
<comment type="caution">
    <text evidence="1">The sequence shown here is derived from an EMBL/GenBank/DDBJ whole genome shotgun (WGS) entry which is preliminary data.</text>
</comment>
<keyword evidence="2" id="KW-1185">Reference proteome</keyword>
<dbReference type="Proteomes" id="UP000248214">
    <property type="component" value="Unassembled WGS sequence"/>
</dbReference>
<evidence type="ECO:0000313" key="1">
    <source>
        <dbReference type="EMBL" id="PYZ93364.1"/>
    </source>
</evidence>
<dbReference type="EMBL" id="PDOD01000002">
    <property type="protein sequence ID" value="PYZ93364.1"/>
    <property type="molecule type" value="Genomic_DNA"/>
</dbReference>
<dbReference type="AlphaFoldDB" id="A0A323THG4"/>
<sequence>MKFYIASSFKNKQQVKFVSNKLKEKGFIHTYDWTKNDRATTKEQLIDLGVKEKTAVLESDFIVVLLPGGKGTHIELGMAIAQGIKVYLYSPNDDINHFETTSTFYHLPEVQQIIGTIEELVDQLQRETRSID</sequence>
<evidence type="ECO:0000313" key="2">
    <source>
        <dbReference type="Proteomes" id="UP000248214"/>
    </source>
</evidence>
<dbReference type="OrthoDB" id="2059845at2"/>
<dbReference type="SUPFAM" id="SSF52309">
    <property type="entry name" value="N-(deoxy)ribosyltransferase-like"/>
    <property type="match status" value="1"/>
</dbReference>
<name>A0A323THG4_9BACI</name>
<gene>
    <name evidence="1" type="ORF">CR194_09245</name>
</gene>
<dbReference type="Pfam" id="PF05014">
    <property type="entry name" value="Nuc_deoxyrib_tr"/>
    <property type="match status" value="1"/>
</dbReference>
<protein>
    <submittedName>
        <fullName evidence="1">Group-specific protein</fullName>
    </submittedName>
</protein>
<dbReference type="InterPro" id="IPR007710">
    <property type="entry name" value="Nucleoside_deoxyribTrfase"/>
</dbReference>
<dbReference type="RefSeq" id="WP_110609396.1">
    <property type="nucleotide sequence ID" value="NZ_PDOD01000002.1"/>
</dbReference>
<accession>A0A323THG4</accession>
<proteinExistence type="predicted"/>
<dbReference type="Gene3D" id="3.40.50.450">
    <property type="match status" value="1"/>
</dbReference>
<organism evidence="1 2">
    <name type="scientific">Salipaludibacillus keqinensis</name>
    <dbReference type="NCBI Taxonomy" id="2045207"/>
    <lineage>
        <taxon>Bacteria</taxon>
        <taxon>Bacillati</taxon>
        <taxon>Bacillota</taxon>
        <taxon>Bacilli</taxon>
        <taxon>Bacillales</taxon>
        <taxon>Bacillaceae</taxon>
    </lineage>
</organism>